<evidence type="ECO:0000313" key="3">
    <source>
        <dbReference type="Proteomes" id="UP000290253"/>
    </source>
</evidence>
<proteinExistence type="predicted"/>
<dbReference type="OrthoDB" id="6518717at2"/>
<dbReference type="Gene3D" id="2.30.110.10">
    <property type="entry name" value="Electron Transport, Fmn-binding Protein, Chain A"/>
    <property type="match status" value="1"/>
</dbReference>
<organism evidence="2 3">
    <name type="scientific">Silvibacterium dinghuense</name>
    <dbReference type="NCBI Taxonomy" id="1560006"/>
    <lineage>
        <taxon>Bacteria</taxon>
        <taxon>Pseudomonadati</taxon>
        <taxon>Acidobacteriota</taxon>
        <taxon>Terriglobia</taxon>
        <taxon>Terriglobales</taxon>
        <taxon>Acidobacteriaceae</taxon>
        <taxon>Silvibacterium</taxon>
    </lineage>
</organism>
<dbReference type="AlphaFoldDB" id="A0A4Q1SI59"/>
<feature type="domain" description="Pyridoxamine 5'-phosphate oxidase N-terminal" evidence="1">
    <location>
        <begin position="37"/>
        <end position="104"/>
    </location>
</feature>
<dbReference type="EMBL" id="SDMK01000001">
    <property type="protein sequence ID" value="RXS97053.1"/>
    <property type="molecule type" value="Genomic_DNA"/>
</dbReference>
<dbReference type="SUPFAM" id="SSF50475">
    <property type="entry name" value="FMN-binding split barrel"/>
    <property type="match status" value="1"/>
</dbReference>
<gene>
    <name evidence="2" type="ORF">ESZ00_03755</name>
</gene>
<reference evidence="2 3" key="1">
    <citation type="journal article" date="2016" name="Int. J. Syst. Evol. Microbiol.">
        <title>Acidipila dinghuensis sp. nov., an acidobacterium isolated from forest soil.</title>
        <authorList>
            <person name="Jiang Y.W."/>
            <person name="Wang J."/>
            <person name="Chen M.H."/>
            <person name="Lv Y.Y."/>
            <person name="Qiu L.H."/>
        </authorList>
    </citation>
    <scope>NUCLEOTIDE SEQUENCE [LARGE SCALE GENOMIC DNA]</scope>
    <source>
        <strain evidence="2 3">DHOF10</strain>
    </source>
</reference>
<name>A0A4Q1SI59_9BACT</name>
<keyword evidence="3" id="KW-1185">Reference proteome</keyword>
<comment type="caution">
    <text evidence="2">The sequence shown here is derived from an EMBL/GenBank/DDBJ whole genome shotgun (WGS) entry which is preliminary data.</text>
</comment>
<protein>
    <recommendedName>
        <fullName evidence="1">Pyridoxamine 5'-phosphate oxidase N-terminal domain-containing protein</fullName>
    </recommendedName>
</protein>
<dbReference type="Proteomes" id="UP000290253">
    <property type="component" value="Unassembled WGS sequence"/>
</dbReference>
<sequence length="145" mass="15696">MQQSETVYSAPGRLNGLPSRVLTELDGAHLESRAGEAIRLSTVGEDGWPHAAQLSIGEVLALNPTELLVAIWPESNTAKNLKRDGRLTLSLVSEGGLLEMRGRADGPVLSRGRADSIPCRCPWPRAPRADPCHVPDRNRVWSSSP</sequence>
<evidence type="ECO:0000313" key="2">
    <source>
        <dbReference type="EMBL" id="RXS97053.1"/>
    </source>
</evidence>
<evidence type="ECO:0000259" key="1">
    <source>
        <dbReference type="Pfam" id="PF01243"/>
    </source>
</evidence>
<dbReference type="InterPro" id="IPR011576">
    <property type="entry name" value="Pyridox_Oxase_N"/>
</dbReference>
<accession>A0A4Q1SI59</accession>
<dbReference type="RefSeq" id="WP_129206833.1">
    <property type="nucleotide sequence ID" value="NZ_BMGU01000001.1"/>
</dbReference>
<dbReference type="InterPro" id="IPR012349">
    <property type="entry name" value="Split_barrel_FMN-bd"/>
</dbReference>
<dbReference type="Pfam" id="PF01243">
    <property type="entry name" value="PNPOx_N"/>
    <property type="match status" value="1"/>
</dbReference>